<dbReference type="PROSITE" id="PS00788">
    <property type="entry name" value="CHORISMATE_SYNTHASE_2"/>
    <property type="match status" value="1"/>
</dbReference>
<dbReference type="UniPathway" id="UPA00053">
    <property type="reaction ID" value="UER00090"/>
</dbReference>
<evidence type="ECO:0000256" key="1">
    <source>
        <dbReference type="ARBA" id="ARBA00005044"/>
    </source>
</evidence>
<feature type="binding site" evidence="11">
    <location>
        <begin position="251"/>
        <end position="252"/>
    </location>
    <ligand>
        <name>FMN</name>
        <dbReference type="ChEBI" id="CHEBI:58210"/>
    </ligand>
</feature>
<comment type="pathway">
    <text evidence="1 11 12">Metabolic intermediate biosynthesis; chorismate biosynthesis; chorismate from D-erythrose 4-phosphate and phosphoenolpyruvate: step 7/7.</text>
</comment>
<sequence>MLRYLTAGESHGPMLTAILEGIPANLPLAVEEITLDLARRQQGYGRGGRMRIEKDEANIVGGVRHGLTMGGPIAILIANRDWENWKLTMDPTPTGREADPKGPVTRPRPGHADLAGALKYGQQDIRNVLERASARETTARVAVGAVCKRLLLQFGVEVFSHVVGIGTVVAKTDGLSFAEIRERAEVSPVRCADQQAGEAMMRKIDEARSKGTSLGGVFEVVALNPPVGLGSYVHWDCKLDGRLAQAVMSIQAIKGVEIGMGFEGARCFGSEAHDEIFYEDGRFMRRTNRAGGLEGGMSNGEPILVRGAMKPIATQYAPMASVDLCTKEPFKASIERSDICAVPAAGVIGEAVVAYEIARAFTEKFGGDSLEEMTRNYQGYLTSVRER</sequence>
<dbReference type="PANTHER" id="PTHR21085:SF0">
    <property type="entry name" value="CHORISMATE SYNTHASE"/>
    <property type="match status" value="1"/>
</dbReference>
<evidence type="ECO:0000256" key="8">
    <source>
        <dbReference type="ARBA" id="ARBA00022857"/>
    </source>
</evidence>
<dbReference type="GO" id="GO:0005829">
    <property type="term" value="C:cytosol"/>
    <property type="evidence" value="ECO:0007669"/>
    <property type="project" value="TreeGrafter"/>
</dbReference>
<feature type="binding site" evidence="11">
    <location>
        <begin position="310"/>
        <end position="314"/>
    </location>
    <ligand>
        <name>FMN</name>
        <dbReference type="ChEBI" id="CHEBI:58210"/>
    </ligand>
</feature>
<dbReference type="Proteomes" id="UP000241436">
    <property type="component" value="Unassembled WGS sequence"/>
</dbReference>
<evidence type="ECO:0000256" key="3">
    <source>
        <dbReference type="ARBA" id="ARBA00013036"/>
    </source>
</evidence>
<dbReference type="InterPro" id="IPR000453">
    <property type="entry name" value="Chorismate_synth"/>
</dbReference>
<dbReference type="GO" id="GO:0009073">
    <property type="term" value="P:aromatic amino acid family biosynthetic process"/>
    <property type="evidence" value="ECO:0007669"/>
    <property type="project" value="UniProtKB-KW"/>
</dbReference>
<dbReference type="FunFam" id="3.60.150.10:FF:000002">
    <property type="entry name" value="Chorismate synthase"/>
    <property type="match status" value="1"/>
</dbReference>
<dbReference type="HAMAP" id="MF_00300">
    <property type="entry name" value="Chorismate_synth"/>
    <property type="match status" value="1"/>
</dbReference>
<comment type="caution">
    <text evidence="13">The sequence shown here is derived from an EMBL/GenBank/DDBJ whole genome shotgun (WGS) entry which is preliminary data.</text>
</comment>
<evidence type="ECO:0000256" key="2">
    <source>
        <dbReference type="ARBA" id="ARBA00008014"/>
    </source>
</evidence>
<protein>
    <recommendedName>
        <fullName evidence="3 11">Chorismate synthase</fullName>
        <shortName evidence="11">CS</shortName>
        <ecNumber evidence="3 11">4.2.3.5</ecNumber>
    </recommendedName>
    <alternativeName>
        <fullName evidence="11">5-enolpyruvylshikimate-3-phosphate phospholyase</fullName>
    </alternativeName>
</protein>
<reference evidence="13 14" key="1">
    <citation type="submission" date="2017-09" db="EMBL/GenBank/DDBJ databases">
        <title>Bloom of a denitrifying methanotroph, Candidatus Methylomirabilis limnetica, in a deep stratified lake.</title>
        <authorList>
            <person name="Graf J.S."/>
            <person name="Marchant H.K."/>
            <person name="Tienken D."/>
            <person name="Hach P.F."/>
            <person name="Brand A."/>
            <person name="Schubert C.J."/>
            <person name="Kuypers M.M."/>
            <person name="Milucka J."/>
        </authorList>
    </citation>
    <scope>NUCLEOTIDE SEQUENCE [LARGE SCALE GENOMIC DNA]</scope>
    <source>
        <strain evidence="13 14">Zug</strain>
    </source>
</reference>
<name>A0A2T4TWF2_9BACT</name>
<keyword evidence="9 11" id="KW-0057">Aromatic amino acid biosynthesis</keyword>
<dbReference type="EC" id="4.2.3.5" evidence="3 11"/>
<organism evidence="13 14">
    <name type="scientific">Candidatus Methylomirabilis limnetica</name>
    <dbReference type="NCBI Taxonomy" id="2033718"/>
    <lineage>
        <taxon>Bacteria</taxon>
        <taxon>Candidatus Methylomirabilota</taxon>
        <taxon>Candidatus Methylomirabilia</taxon>
        <taxon>Candidatus Methylomirabilales</taxon>
        <taxon>Candidatus Methylomirabilaceae</taxon>
        <taxon>Candidatus Methylomirabilis</taxon>
    </lineage>
</organism>
<evidence type="ECO:0000313" key="13">
    <source>
        <dbReference type="EMBL" id="PTL35439.1"/>
    </source>
</evidence>
<keyword evidence="4 11" id="KW-0028">Amino-acid biosynthesis</keyword>
<gene>
    <name evidence="11" type="primary">aroC</name>
    <name evidence="13" type="ORF">CLG94_09200</name>
</gene>
<dbReference type="NCBIfam" id="NF003793">
    <property type="entry name" value="PRK05382.1"/>
    <property type="match status" value="1"/>
</dbReference>
<dbReference type="Gene3D" id="3.60.150.10">
    <property type="entry name" value="Chorismate synthase AroC"/>
    <property type="match status" value="1"/>
</dbReference>
<dbReference type="SUPFAM" id="SSF103263">
    <property type="entry name" value="Chorismate synthase, AroC"/>
    <property type="match status" value="1"/>
</dbReference>
<evidence type="ECO:0000256" key="6">
    <source>
        <dbReference type="ARBA" id="ARBA00022643"/>
    </source>
</evidence>
<keyword evidence="8 11" id="KW-0521">NADP</keyword>
<keyword evidence="10 11" id="KW-0456">Lyase</keyword>
<comment type="catalytic activity">
    <reaction evidence="11 12">
        <text>5-O-(1-carboxyvinyl)-3-phosphoshikimate = chorismate + phosphate</text>
        <dbReference type="Rhea" id="RHEA:21020"/>
        <dbReference type="ChEBI" id="CHEBI:29748"/>
        <dbReference type="ChEBI" id="CHEBI:43474"/>
        <dbReference type="ChEBI" id="CHEBI:57701"/>
        <dbReference type="EC" id="4.2.3.5"/>
    </reaction>
</comment>
<dbReference type="AlphaFoldDB" id="A0A2T4TWF2"/>
<dbReference type="GO" id="GO:0004107">
    <property type="term" value="F:chorismate synthase activity"/>
    <property type="evidence" value="ECO:0007669"/>
    <property type="project" value="UniProtKB-UniRule"/>
</dbReference>
<dbReference type="GO" id="GO:0010181">
    <property type="term" value="F:FMN binding"/>
    <property type="evidence" value="ECO:0007669"/>
    <property type="project" value="TreeGrafter"/>
</dbReference>
<dbReference type="NCBIfam" id="TIGR00033">
    <property type="entry name" value="aroC"/>
    <property type="match status" value="1"/>
</dbReference>
<dbReference type="OrthoDB" id="9771806at2"/>
<comment type="similarity">
    <text evidence="2 11 12">Belongs to the chorismate synthase family.</text>
</comment>
<feature type="binding site" evidence="11">
    <location>
        <position position="295"/>
    </location>
    <ligand>
        <name>FMN</name>
        <dbReference type="ChEBI" id="CHEBI:58210"/>
    </ligand>
</feature>
<evidence type="ECO:0000313" key="14">
    <source>
        <dbReference type="Proteomes" id="UP000241436"/>
    </source>
</evidence>
<reference evidence="14" key="2">
    <citation type="journal article" date="2018" name="Environ. Microbiol.">
        <title>Bloom of a denitrifying methanotroph, 'Candidatus Methylomirabilis limnetica', in a deep stratified lake.</title>
        <authorList>
            <person name="Graf J.S."/>
            <person name="Mayr M.J."/>
            <person name="Marchant H.K."/>
            <person name="Tienken D."/>
            <person name="Hach P.F."/>
            <person name="Brand A."/>
            <person name="Schubert C.J."/>
            <person name="Kuypers M.M."/>
            <person name="Milucka J."/>
        </authorList>
    </citation>
    <scope>NUCLEOTIDE SEQUENCE [LARGE SCALE GENOMIC DNA]</scope>
    <source>
        <strain evidence="14">Zug</strain>
    </source>
</reference>
<proteinExistence type="inferred from homology"/>
<keyword evidence="5 11" id="KW-0285">Flavoprotein</keyword>
<feature type="binding site" evidence="11">
    <location>
        <position position="40"/>
    </location>
    <ligand>
        <name>NADP(+)</name>
        <dbReference type="ChEBI" id="CHEBI:58349"/>
    </ligand>
</feature>
<keyword evidence="7 11" id="KW-0274">FAD</keyword>
<keyword evidence="14" id="KW-1185">Reference proteome</keyword>
<dbReference type="RefSeq" id="WP_107562890.1">
    <property type="nucleotide sequence ID" value="NZ_NVQC01000023.1"/>
</dbReference>
<evidence type="ECO:0000256" key="11">
    <source>
        <dbReference type="HAMAP-Rule" id="MF_00300"/>
    </source>
</evidence>
<dbReference type="InterPro" id="IPR020541">
    <property type="entry name" value="Chorismate_synthase_CS"/>
</dbReference>
<evidence type="ECO:0000256" key="10">
    <source>
        <dbReference type="ARBA" id="ARBA00023239"/>
    </source>
</evidence>
<evidence type="ECO:0000256" key="4">
    <source>
        <dbReference type="ARBA" id="ARBA00022605"/>
    </source>
</evidence>
<keyword evidence="6 11" id="KW-0288">FMN</keyword>
<dbReference type="InterPro" id="IPR035904">
    <property type="entry name" value="Chorismate_synth_AroC_sf"/>
</dbReference>
<comment type="function">
    <text evidence="11">Catalyzes the anti-1,4-elimination of the C-3 phosphate and the C-6 proR hydrogen from 5-enolpyruvylshikimate-3-phosphate (EPSP) to yield chorismate, which is the branch point compound that serves as the starting substrate for the three terminal pathways of aromatic amino acid biosynthesis. This reaction introduces a second double bond into the aromatic ring system.</text>
</comment>
<dbReference type="PANTHER" id="PTHR21085">
    <property type="entry name" value="CHORISMATE SYNTHASE"/>
    <property type="match status" value="1"/>
</dbReference>
<dbReference type="EMBL" id="NVQC01000023">
    <property type="protein sequence ID" value="PTL35439.1"/>
    <property type="molecule type" value="Genomic_DNA"/>
</dbReference>
<evidence type="ECO:0000256" key="7">
    <source>
        <dbReference type="ARBA" id="ARBA00022827"/>
    </source>
</evidence>
<comment type="subunit">
    <text evidence="11">Homotetramer.</text>
</comment>
<dbReference type="Pfam" id="PF01264">
    <property type="entry name" value="Chorismate_synt"/>
    <property type="match status" value="1"/>
</dbReference>
<comment type="cofactor">
    <cofactor evidence="11 12">
        <name>FMNH2</name>
        <dbReference type="ChEBI" id="CHEBI:57618"/>
    </cofactor>
    <text evidence="11 12">Reduced FMN (FMNH(2)).</text>
</comment>
<dbReference type="GO" id="GO:0008652">
    <property type="term" value="P:amino acid biosynthetic process"/>
    <property type="evidence" value="ECO:0007669"/>
    <property type="project" value="UniProtKB-KW"/>
</dbReference>
<feature type="binding site" evidence="11">
    <location>
        <begin position="131"/>
        <end position="133"/>
    </location>
    <ligand>
        <name>FMN</name>
        <dbReference type="ChEBI" id="CHEBI:58210"/>
    </ligand>
</feature>
<feature type="binding site" evidence="11">
    <location>
        <position position="336"/>
    </location>
    <ligand>
        <name>FMN</name>
        <dbReference type="ChEBI" id="CHEBI:58210"/>
    </ligand>
</feature>
<evidence type="ECO:0000256" key="9">
    <source>
        <dbReference type="ARBA" id="ARBA00023141"/>
    </source>
</evidence>
<dbReference type="PIRSF" id="PIRSF001456">
    <property type="entry name" value="Chorismate_synth"/>
    <property type="match status" value="1"/>
</dbReference>
<dbReference type="GO" id="GO:0009423">
    <property type="term" value="P:chorismate biosynthetic process"/>
    <property type="evidence" value="ECO:0007669"/>
    <property type="project" value="UniProtKB-UniRule"/>
</dbReference>
<dbReference type="CDD" id="cd07304">
    <property type="entry name" value="Chorismate_synthase"/>
    <property type="match status" value="1"/>
</dbReference>
<accession>A0A2T4TWF2</accession>
<evidence type="ECO:0000256" key="5">
    <source>
        <dbReference type="ARBA" id="ARBA00022630"/>
    </source>
</evidence>
<evidence type="ECO:0000256" key="12">
    <source>
        <dbReference type="RuleBase" id="RU000605"/>
    </source>
</evidence>
<feature type="binding site" evidence="11">
    <location>
        <position position="46"/>
    </location>
    <ligand>
        <name>NADP(+)</name>
        <dbReference type="ChEBI" id="CHEBI:58349"/>
    </ligand>
</feature>
<dbReference type="PROSITE" id="PS00787">
    <property type="entry name" value="CHORISMATE_SYNTHASE_1"/>
    <property type="match status" value="1"/>
</dbReference>